<name>A0ABQ4AVM1_9ACTN</name>
<evidence type="ECO:0000313" key="2">
    <source>
        <dbReference type="Proteomes" id="UP000631312"/>
    </source>
</evidence>
<accession>A0ABQ4AVM1</accession>
<organism evidence="1 2">
    <name type="scientific">Actinoplanes lobatus</name>
    <dbReference type="NCBI Taxonomy" id="113568"/>
    <lineage>
        <taxon>Bacteria</taxon>
        <taxon>Bacillati</taxon>
        <taxon>Actinomycetota</taxon>
        <taxon>Actinomycetes</taxon>
        <taxon>Micromonosporales</taxon>
        <taxon>Micromonosporaceae</taxon>
        <taxon>Actinoplanes</taxon>
    </lineage>
</organism>
<evidence type="ECO:0000313" key="1">
    <source>
        <dbReference type="EMBL" id="GIE44835.1"/>
    </source>
</evidence>
<keyword evidence="2" id="KW-1185">Reference proteome</keyword>
<protein>
    <recommendedName>
        <fullName evidence="3">Transposase</fullName>
    </recommendedName>
</protein>
<dbReference type="Proteomes" id="UP000631312">
    <property type="component" value="Unassembled WGS sequence"/>
</dbReference>
<evidence type="ECO:0008006" key="3">
    <source>
        <dbReference type="Google" id="ProtNLM"/>
    </source>
</evidence>
<comment type="caution">
    <text evidence="1">The sequence shown here is derived from an EMBL/GenBank/DDBJ whole genome shotgun (WGS) entry which is preliminary data.</text>
</comment>
<reference evidence="1 2" key="1">
    <citation type="submission" date="2021-01" db="EMBL/GenBank/DDBJ databases">
        <title>Whole genome shotgun sequence of Actinoplanes lobatus NBRC 12513.</title>
        <authorList>
            <person name="Komaki H."/>
            <person name="Tamura T."/>
        </authorList>
    </citation>
    <scope>NUCLEOTIDE SEQUENCE [LARGE SCALE GENOMIC DNA]</scope>
    <source>
        <strain evidence="1 2">NBRC 12513</strain>
    </source>
</reference>
<dbReference type="EMBL" id="BOMP01000143">
    <property type="protein sequence ID" value="GIE44835.1"/>
    <property type="molecule type" value="Genomic_DNA"/>
</dbReference>
<gene>
    <name evidence="1" type="ORF">Alo02nite_77330</name>
</gene>
<proteinExistence type="predicted"/>
<sequence length="56" mass="6246">MRERGIAGITRRRRRSLTRQDEKAASALDLIRHDFTTIAAGRKLVGDITSLHTAEG</sequence>